<dbReference type="NCBIfam" id="NF047580">
    <property type="entry name" value="BPSS1187_fam"/>
    <property type="match status" value="1"/>
</dbReference>
<proteinExistence type="predicted"/>
<dbReference type="EMBL" id="JAQNDK010000002">
    <property type="protein sequence ID" value="MDC0680267.1"/>
    <property type="molecule type" value="Genomic_DNA"/>
</dbReference>
<keyword evidence="2" id="KW-0732">Signal</keyword>
<organism evidence="3 4">
    <name type="scientific">Sorangium atrum</name>
    <dbReference type="NCBI Taxonomy" id="2995308"/>
    <lineage>
        <taxon>Bacteria</taxon>
        <taxon>Pseudomonadati</taxon>
        <taxon>Myxococcota</taxon>
        <taxon>Polyangia</taxon>
        <taxon>Polyangiales</taxon>
        <taxon>Polyangiaceae</taxon>
        <taxon>Sorangium</taxon>
    </lineage>
</organism>
<reference evidence="3 4" key="1">
    <citation type="submission" date="2023-01" db="EMBL/GenBank/DDBJ databases">
        <title>Minimal conservation of predation-associated metabolite biosynthetic gene clusters underscores biosynthetic potential of Myxococcota including descriptions for ten novel species: Archangium lansinium sp. nov., Myxococcus landrumus sp. nov., Nannocystis bai.</title>
        <authorList>
            <person name="Ahearne A."/>
            <person name="Stevens C."/>
            <person name="Dowd S."/>
        </authorList>
    </citation>
    <scope>NUCLEOTIDE SEQUENCE [LARGE SCALE GENOMIC DNA]</scope>
    <source>
        <strain evidence="3 4">WIWO2</strain>
    </source>
</reference>
<evidence type="ECO:0000256" key="2">
    <source>
        <dbReference type="SAM" id="SignalP"/>
    </source>
</evidence>
<feature type="chain" id="PRO_5045369194" description="Secreted protein" evidence="2">
    <location>
        <begin position="19"/>
        <end position="368"/>
    </location>
</feature>
<evidence type="ECO:0000313" key="4">
    <source>
        <dbReference type="Proteomes" id="UP001217485"/>
    </source>
</evidence>
<evidence type="ECO:0000313" key="3">
    <source>
        <dbReference type="EMBL" id="MDC0680267.1"/>
    </source>
</evidence>
<keyword evidence="4" id="KW-1185">Reference proteome</keyword>
<gene>
    <name evidence="3" type="ORF">POL72_21170</name>
</gene>
<dbReference type="PROSITE" id="PS51257">
    <property type="entry name" value="PROKAR_LIPOPROTEIN"/>
    <property type="match status" value="1"/>
</dbReference>
<feature type="signal peptide" evidence="2">
    <location>
        <begin position="1"/>
        <end position="18"/>
    </location>
</feature>
<sequence>MRITAWIGCAWWTLGCVACGGSSSDGGPPGAGGGAATGTATTGTGGAAATSGVGGSAGGAGGAGGANGAGGAGGANGAGGAGGAGGAPRELHVDTSSPELSEIRFKPSELDPEVSDRDLEQVALLDTRVARFAGKLVVTLSGSSQPPGPLDLTRFVAARGFHAFAVAYKNDYDIIQNDPDTFGDARLEAFDGQDHTALIEVTRADSIETRLAKALAHLKEVHPRGDWGYFLEDDGSPRWSVIIFSGHSHGASSAARIGKVVRLDRVVSLAGPRDTNPVSATWLSEPSATPVDHMFGLTGERDEQHSDHLKAFDLIGLPGELVEVDVPGAAPPYGGSHRLALKDGDHGAAGNCGAHVAVCEAMFGLPLP</sequence>
<dbReference type="InterPro" id="IPR058180">
    <property type="entry name" value="BPSS1187-like"/>
</dbReference>
<evidence type="ECO:0008006" key="5">
    <source>
        <dbReference type="Google" id="ProtNLM"/>
    </source>
</evidence>
<feature type="region of interest" description="Disordered" evidence="1">
    <location>
        <begin position="79"/>
        <end position="100"/>
    </location>
</feature>
<dbReference type="Proteomes" id="UP001217485">
    <property type="component" value="Unassembled WGS sequence"/>
</dbReference>
<accession>A0ABT5C1H2</accession>
<evidence type="ECO:0000256" key="1">
    <source>
        <dbReference type="SAM" id="MobiDB-lite"/>
    </source>
</evidence>
<name>A0ABT5C1H2_9BACT</name>
<protein>
    <recommendedName>
        <fullName evidence="5">Secreted protein</fullName>
    </recommendedName>
</protein>
<comment type="caution">
    <text evidence="3">The sequence shown here is derived from an EMBL/GenBank/DDBJ whole genome shotgun (WGS) entry which is preliminary data.</text>
</comment>
<dbReference type="RefSeq" id="WP_272097299.1">
    <property type="nucleotide sequence ID" value="NZ_JAQNDK010000002.1"/>
</dbReference>